<dbReference type="AlphaFoldDB" id="A0A9P8AL41"/>
<gene>
    <name evidence="1" type="ORF">BT62DRAFT_998112</name>
</gene>
<organism evidence="1 2">
    <name type="scientific">Guyanagaster necrorhizus</name>
    <dbReference type="NCBI Taxonomy" id="856835"/>
    <lineage>
        <taxon>Eukaryota</taxon>
        <taxon>Fungi</taxon>
        <taxon>Dikarya</taxon>
        <taxon>Basidiomycota</taxon>
        <taxon>Agaricomycotina</taxon>
        <taxon>Agaricomycetes</taxon>
        <taxon>Agaricomycetidae</taxon>
        <taxon>Agaricales</taxon>
        <taxon>Marasmiineae</taxon>
        <taxon>Physalacriaceae</taxon>
        <taxon>Guyanagaster</taxon>
    </lineage>
</organism>
<protein>
    <submittedName>
        <fullName evidence="1">Uncharacterized protein</fullName>
    </submittedName>
</protein>
<dbReference type="OrthoDB" id="2906071at2759"/>
<evidence type="ECO:0000313" key="1">
    <source>
        <dbReference type="EMBL" id="KAG7439833.1"/>
    </source>
</evidence>
<dbReference type="RefSeq" id="XP_043033333.1">
    <property type="nucleotide sequence ID" value="XM_043190702.1"/>
</dbReference>
<evidence type="ECO:0000313" key="2">
    <source>
        <dbReference type="Proteomes" id="UP000812287"/>
    </source>
</evidence>
<name>A0A9P8AL41_9AGAR</name>
<comment type="caution">
    <text evidence="1">The sequence shown here is derived from an EMBL/GenBank/DDBJ whole genome shotgun (WGS) entry which is preliminary data.</text>
</comment>
<accession>A0A9P8AL41</accession>
<keyword evidence="2" id="KW-1185">Reference proteome</keyword>
<dbReference type="Proteomes" id="UP000812287">
    <property type="component" value="Unassembled WGS sequence"/>
</dbReference>
<reference evidence="1" key="1">
    <citation type="submission" date="2020-11" db="EMBL/GenBank/DDBJ databases">
        <title>Adaptations for nitrogen fixation in a non-lichenized fungal sporocarp promotes dispersal by wood-feeding termites.</title>
        <authorList>
            <consortium name="DOE Joint Genome Institute"/>
            <person name="Koch R.A."/>
            <person name="Yoon G."/>
            <person name="Arayal U."/>
            <person name="Lail K."/>
            <person name="Amirebrahimi M."/>
            <person name="Labutti K."/>
            <person name="Lipzen A."/>
            <person name="Riley R."/>
            <person name="Barry K."/>
            <person name="Henrissat B."/>
            <person name="Grigoriev I.V."/>
            <person name="Herr J.R."/>
            <person name="Aime M.C."/>
        </authorList>
    </citation>
    <scope>NUCLEOTIDE SEQUENCE</scope>
    <source>
        <strain evidence="1">MCA 3950</strain>
    </source>
</reference>
<sequence>MTACTLVCTLWRDAYASITSWHIYVPTVGYLFYLSSITRSKTSSVYRPFPRESTCTITCHVNLIKSNNDSALFPYIVLCHMPNYAGFRKCFPNIQYTHLEIKLFPGACSPLEVFDQLIRTRVSIRLDQAKTWPGVLPVDWCITIDDPPDIDEVDPRVLRQTWRTFLSELLRNMIDKRSHSSAAEGSKCSGGVCHRTCCEEQWRDVRGINHCFWKAGSGRTFTIKHTALVLL</sequence>
<dbReference type="GeneID" id="66112999"/>
<proteinExistence type="predicted"/>
<dbReference type="EMBL" id="MU250583">
    <property type="protein sequence ID" value="KAG7439833.1"/>
    <property type="molecule type" value="Genomic_DNA"/>
</dbReference>